<dbReference type="Proteomes" id="UP000655225">
    <property type="component" value="Unassembled WGS sequence"/>
</dbReference>
<dbReference type="EMBL" id="JABCRI010000020">
    <property type="protein sequence ID" value="KAF8387575.1"/>
    <property type="molecule type" value="Genomic_DNA"/>
</dbReference>
<protein>
    <submittedName>
        <fullName evidence="2">Uncharacterized protein</fullName>
    </submittedName>
</protein>
<evidence type="ECO:0000256" key="1">
    <source>
        <dbReference type="SAM" id="MobiDB-lite"/>
    </source>
</evidence>
<accession>A0A834YGG8</accession>
<name>A0A834YGG8_TETSI</name>
<sequence>MKATSQGHNGPQRRCAQRCMTHGRRHAKEQMSIEEMCQKPPGPIEGDKPREKKAVEKPAQESFPFFSLSNNQSQLGLGFLGASEKPLLPPPPCVEVLSSELSSFVKYTVESVNLNEGLTLLKGRVNTRDVFALSNSDLVPGKYEGGLKLWEGSLDLVKTLRSEVQDGRLSLIGKRVLEVGCSGPILVEDALETPEKPSTEALSSDRGPLAGIGGIFGALDVVNVGSEIRSLELLEDMFKHNIRVASPTKAAKYSVGLSPSQEKSAFACLGGVEIGDQSQMPSSDVAILSGEVLDHWSL</sequence>
<gene>
    <name evidence="2" type="ORF">HHK36_026229</name>
</gene>
<dbReference type="OrthoDB" id="1723750at2759"/>
<comment type="caution">
    <text evidence="2">The sequence shown here is derived from an EMBL/GenBank/DDBJ whole genome shotgun (WGS) entry which is preliminary data.</text>
</comment>
<keyword evidence="3" id="KW-1185">Reference proteome</keyword>
<proteinExistence type="predicted"/>
<feature type="compositionally biased region" description="Basic and acidic residues" evidence="1">
    <location>
        <begin position="45"/>
        <end position="54"/>
    </location>
</feature>
<feature type="region of interest" description="Disordered" evidence="1">
    <location>
        <begin position="1"/>
        <end position="54"/>
    </location>
</feature>
<evidence type="ECO:0000313" key="2">
    <source>
        <dbReference type="EMBL" id="KAF8387575.1"/>
    </source>
</evidence>
<dbReference type="InterPro" id="IPR029063">
    <property type="entry name" value="SAM-dependent_MTases_sf"/>
</dbReference>
<evidence type="ECO:0000313" key="3">
    <source>
        <dbReference type="Proteomes" id="UP000655225"/>
    </source>
</evidence>
<dbReference type="Gene3D" id="3.40.50.150">
    <property type="entry name" value="Vaccinia Virus protein VP39"/>
    <property type="match status" value="1"/>
</dbReference>
<organism evidence="2 3">
    <name type="scientific">Tetracentron sinense</name>
    <name type="common">Spur-leaf</name>
    <dbReference type="NCBI Taxonomy" id="13715"/>
    <lineage>
        <taxon>Eukaryota</taxon>
        <taxon>Viridiplantae</taxon>
        <taxon>Streptophyta</taxon>
        <taxon>Embryophyta</taxon>
        <taxon>Tracheophyta</taxon>
        <taxon>Spermatophyta</taxon>
        <taxon>Magnoliopsida</taxon>
        <taxon>Trochodendrales</taxon>
        <taxon>Trochodendraceae</taxon>
        <taxon>Tetracentron</taxon>
    </lineage>
</organism>
<dbReference type="AlphaFoldDB" id="A0A834YGG8"/>
<reference evidence="2 3" key="1">
    <citation type="submission" date="2020-04" db="EMBL/GenBank/DDBJ databases">
        <title>Plant Genome Project.</title>
        <authorList>
            <person name="Zhang R.-G."/>
        </authorList>
    </citation>
    <scope>NUCLEOTIDE SEQUENCE [LARGE SCALE GENOMIC DNA]</scope>
    <source>
        <strain evidence="2">YNK0</strain>
        <tissue evidence="2">Leaf</tissue>
    </source>
</reference>